<sequence>MLEFNLDDMLFNIPPHMHSKDDIVTLLQEHPEVQFVSLVGIDMGGHDTDEKIPVGLFIDDIDKLLIHGVQTDGSSVALPKIADLGNAKVDIIPDLAVNWYVDYNFRNICTATGLPVGTLRIPAFLVHNENFECCSRAVLRNAITYLKSQVMEELKAHPYVFKYIQGADSVADIDKLMVTSATELEFWVKTPDDKGDREQLFTAQVLKEQYWKRTYGEVRTALEETLVILDKYGFGVEMGHKEVGGVKAKMGHSGHYDHVMEQLEIDWKYSDAMQAADNENQVKYVVRDIFTRHGLDVTFMAKPFDGVAGSGEHTHLGLAAKLKDGKMTSLFAPENMKKDFMSPLGFGALMGILKNYEVINPFISSSNDSLNRLKPGYEAPVCIVTSLGKAVDKPSRNRTVLAGLIRDINNPMSTRFELRAPNPKSNTYLVLATSYMAIIDGINAALAAEKTPSELEKSLSKKYGEDDFYLEKDREYRSEEDVFVYYSEEEREKLFGRAPSTVWENLKAFDEHPDRIEAFKAGDVLPQILLDSYEAQTLSQWKTELHDRLIPNTMDFIRTCKKRHNEDDYSDYDVKNWLEIDKIRHDLGKDTITQKSLLTRTKEALDAEDYDQASEYQLEIQHKVGALTDLYYKYKKNLL</sequence>
<dbReference type="OrthoDB" id="9807095at2"/>
<dbReference type="PROSITE" id="PS51987">
    <property type="entry name" value="GS_CATALYTIC"/>
    <property type="match status" value="1"/>
</dbReference>
<comment type="similarity">
    <text evidence="1 3 4">Belongs to the glutamine synthetase family.</text>
</comment>
<dbReference type="AlphaFoldDB" id="A0A4R6Q2B9"/>
<protein>
    <recommendedName>
        <fullName evidence="2">glutamine synthetase</fullName>
        <ecNumber evidence="2">6.3.1.2</ecNumber>
    </recommendedName>
</protein>
<dbReference type="SUPFAM" id="SSF55931">
    <property type="entry name" value="Glutamine synthetase/guanido kinase"/>
    <property type="match status" value="1"/>
</dbReference>
<organism evidence="6 7">
    <name type="scientific">Aminicella lysinilytica</name>
    <dbReference type="NCBI Taxonomy" id="433323"/>
    <lineage>
        <taxon>Bacteria</taxon>
        <taxon>Bacillati</taxon>
        <taxon>Bacillota</taxon>
        <taxon>Clostridia</taxon>
        <taxon>Peptostreptococcales</taxon>
        <taxon>Anaerovoracaceae</taxon>
        <taxon>Aminicella</taxon>
    </lineage>
</organism>
<dbReference type="GO" id="GO:0019740">
    <property type="term" value="P:nitrogen utilization"/>
    <property type="evidence" value="ECO:0007669"/>
    <property type="project" value="TreeGrafter"/>
</dbReference>
<dbReference type="Pfam" id="PF00120">
    <property type="entry name" value="Gln-synt_C"/>
    <property type="match status" value="1"/>
</dbReference>
<evidence type="ECO:0000259" key="5">
    <source>
        <dbReference type="PROSITE" id="PS51987"/>
    </source>
</evidence>
<proteinExistence type="inferred from homology"/>
<dbReference type="Gene3D" id="3.30.590.10">
    <property type="entry name" value="Glutamine synthetase/guanido kinase, catalytic domain"/>
    <property type="match status" value="1"/>
</dbReference>
<name>A0A4R6Q2B9_9FIRM</name>
<dbReference type="InterPro" id="IPR008146">
    <property type="entry name" value="Gln_synth_cat_dom"/>
</dbReference>
<feature type="domain" description="GS catalytic" evidence="5">
    <location>
        <begin position="135"/>
        <end position="562"/>
    </location>
</feature>
<dbReference type="GO" id="GO:0016020">
    <property type="term" value="C:membrane"/>
    <property type="evidence" value="ECO:0007669"/>
    <property type="project" value="TreeGrafter"/>
</dbReference>
<comment type="caution">
    <text evidence="6">The sequence shown here is derived from an EMBL/GenBank/DDBJ whole genome shotgun (WGS) entry which is preliminary data.</text>
</comment>
<dbReference type="Proteomes" id="UP000295500">
    <property type="component" value="Unassembled WGS sequence"/>
</dbReference>
<evidence type="ECO:0000313" key="7">
    <source>
        <dbReference type="Proteomes" id="UP000295500"/>
    </source>
</evidence>
<reference evidence="6 7" key="1">
    <citation type="submission" date="2019-03" db="EMBL/GenBank/DDBJ databases">
        <title>Genomic Encyclopedia of Type Strains, Phase IV (KMG-IV): sequencing the most valuable type-strain genomes for metagenomic binning, comparative biology and taxonomic classification.</title>
        <authorList>
            <person name="Goeker M."/>
        </authorList>
    </citation>
    <scope>NUCLEOTIDE SEQUENCE [LARGE SCALE GENOMIC DNA]</scope>
    <source>
        <strain evidence="6 7">DSM 28287</strain>
    </source>
</reference>
<dbReference type="GO" id="GO:0004356">
    <property type="term" value="F:glutamine synthetase activity"/>
    <property type="evidence" value="ECO:0007669"/>
    <property type="project" value="UniProtKB-EC"/>
</dbReference>
<dbReference type="PANTHER" id="PTHR43407">
    <property type="entry name" value="GLUTAMINE SYNTHETASE"/>
    <property type="match status" value="1"/>
</dbReference>
<gene>
    <name evidence="6" type="ORF">EV211_11727</name>
</gene>
<evidence type="ECO:0000256" key="3">
    <source>
        <dbReference type="PROSITE-ProRule" id="PRU01331"/>
    </source>
</evidence>
<dbReference type="RefSeq" id="WP_133528452.1">
    <property type="nucleotide sequence ID" value="NZ_SNXO01000017.1"/>
</dbReference>
<dbReference type="PANTHER" id="PTHR43407:SF1">
    <property type="entry name" value="LENGSIN"/>
    <property type="match status" value="1"/>
</dbReference>
<dbReference type="GO" id="GO:0005737">
    <property type="term" value="C:cytoplasm"/>
    <property type="evidence" value="ECO:0007669"/>
    <property type="project" value="TreeGrafter"/>
</dbReference>
<evidence type="ECO:0000256" key="1">
    <source>
        <dbReference type="ARBA" id="ARBA00009897"/>
    </source>
</evidence>
<dbReference type="GO" id="GO:0006542">
    <property type="term" value="P:glutamine biosynthetic process"/>
    <property type="evidence" value="ECO:0007669"/>
    <property type="project" value="TreeGrafter"/>
</dbReference>
<dbReference type="SMART" id="SM01230">
    <property type="entry name" value="Gln-synt_C"/>
    <property type="match status" value="1"/>
</dbReference>
<dbReference type="InterPro" id="IPR014746">
    <property type="entry name" value="Gln_synth/guanido_kin_cat_dom"/>
</dbReference>
<accession>A0A4R6Q2B9</accession>
<evidence type="ECO:0000256" key="4">
    <source>
        <dbReference type="RuleBase" id="RU000384"/>
    </source>
</evidence>
<evidence type="ECO:0000313" key="6">
    <source>
        <dbReference type="EMBL" id="TDP56313.1"/>
    </source>
</evidence>
<evidence type="ECO:0000256" key="2">
    <source>
        <dbReference type="ARBA" id="ARBA00012937"/>
    </source>
</evidence>
<keyword evidence="7" id="KW-1185">Reference proteome</keyword>
<dbReference type="EC" id="6.3.1.2" evidence="2"/>
<dbReference type="EMBL" id="SNXO01000017">
    <property type="protein sequence ID" value="TDP56313.1"/>
    <property type="molecule type" value="Genomic_DNA"/>
</dbReference>